<evidence type="ECO:0000256" key="1">
    <source>
        <dbReference type="ARBA" id="ARBA00001961"/>
    </source>
</evidence>
<gene>
    <name evidence="9" type="ORF">A7C99_2052</name>
</gene>
<protein>
    <recommendedName>
        <fullName evidence="8">Prolyl 4-hydroxylase alpha subunit domain-containing protein</fullName>
    </recommendedName>
</protein>
<proteinExistence type="predicted"/>
<name>A0A178F4S9_TRIRU</name>
<sequence length="838" mass="91855">MLTSQDSRSSAATANWGFKGFREDNYAPSGVYNGVDTGINVQERLSEVAYPEGVSAVECVGRRALAFQGWSPYISIEKLQVQRYKTDGISKYHYDSFGKGSNGNRVSTFNIFLHSNCTGGGTHLPNLRTPEEDPGWCVFIECDLDESGEARTGITFKPISGNAVFWENIWPKGERYQETLHAGLQIESGTKIGLNIWSWHGIGLSEARLPEQSDEDRKSPLALLSSHLLLFILFIFIFVFIIFIVVVLFIPVASPAARRVASRKTTITQLGLRGCDLHRRHKIFRLSRWPVVSPSRHLHLPAISISHSPALPPASSRTTRSGTYRLAEIDPWTLLYDDRRAGAWFSSLRPPSLRHPNLLLNRLGSRSAGLPISDRASSILLAAPLSLARHLHLTKLRGDDVLRTLVPCFNIHTSHTYIYRHIYAYIRAQEDISAAIEDMAAVSYPMSPARQPFAVLGEARLRTANSIKNQQNGATANSLKRRLDVLDTSDAENIDPLLMGSPSKRNKGGIQVHQDTTDSIHVFTKPALPVKTPAKARSSSSEFITPARPIRGQSSLSAPLRAPAGRSPKSKAKSVKAFGRRSLGFCRVDPPTTNKRSMTRVPFSIADALNGTFTVSRPVVESTSSTTPKARRPKAWDFEIHADTEQDEMANLMQHSTCVLDISDDEEKQARETRGKENIPPSQPLSDGSNGPATAQHTSTTSARNVEMGDEPRSPLGELDVKAFIPEGEDINSVVIIPEDEDDTSTEQNPTTVTVEKASDATPEKQSKASVQSKSLSKTEIASLLGRTAPKVQPEEQPKEDTPATEIKTCEGSTTTEEASTTTKGSDEPAEPSAPLSS</sequence>
<dbReference type="GO" id="GO:0005783">
    <property type="term" value="C:endoplasmic reticulum"/>
    <property type="evidence" value="ECO:0007669"/>
    <property type="project" value="TreeGrafter"/>
</dbReference>
<evidence type="ECO:0000256" key="6">
    <source>
        <dbReference type="SAM" id="MobiDB-lite"/>
    </source>
</evidence>
<evidence type="ECO:0000313" key="9">
    <source>
        <dbReference type="EMBL" id="OAL66663.1"/>
    </source>
</evidence>
<evidence type="ECO:0000256" key="3">
    <source>
        <dbReference type="ARBA" id="ARBA00022964"/>
    </source>
</evidence>
<feature type="region of interest" description="Disordered" evidence="6">
    <location>
        <begin position="666"/>
        <end position="717"/>
    </location>
</feature>
<evidence type="ECO:0000256" key="4">
    <source>
        <dbReference type="ARBA" id="ARBA00023002"/>
    </source>
</evidence>
<dbReference type="GO" id="GO:0005506">
    <property type="term" value="F:iron ion binding"/>
    <property type="evidence" value="ECO:0007669"/>
    <property type="project" value="InterPro"/>
</dbReference>
<keyword evidence="7" id="KW-0472">Membrane</keyword>
<feature type="compositionally biased region" description="Polar residues" evidence="6">
    <location>
        <begin position="684"/>
        <end position="704"/>
    </location>
</feature>
<keyword evidence="7" id="KW-0812">Transmembrane</keyword>
<dbReference type="PANTHER" id="PTHR10869">
    <property type="entry name" value="PROLYL 4-HYDROXYLASE ALPHA SUBUNIT"/>
    <property type="match status" value="1"/>
</dbReference>
<dbReference type="InterPro" id="IPR006620">
    <property type="entry name" value="Pro_4_hyd_alph"/>
</dbReference>
<dbReference type="Pfam" id="PF13640">
    <property type="entry name" value="2OG-FeII_Oxy_3"/>
    <property type="match status" value="1"/>
</dbReference>
<dbReference type="SMART" id="SM00702">
    <property type="entry name" value="P4Hc"/>
    <property type="match status" value="1"/>
</dbReference>
<evidence type="ECO:0000256" key="2">
    <source>
        <dbReference type="ARBA" id="ARBA00022723"/>
    </source>
</evidence>
<keyword evidence="7" id="KW-1133">Transmembrane helix</keyword>
<keyword evidence="3" id="KW-0223">Dioxygenase</keyword>
<feature type="transmembrane region" description="Helical" evidence="7">
    <location>
        <begin position="228"/>
        <end position="253"/>
    </location>
</feature>
<feature type="region of interest" description="Disordered" evidence="6">
    <location>
        <begin position="551"/>
        <end position="574"/>
    </location>
</feature>
<dbReference type="InterPro" id="IPR044862">
    <property type="entry name" value="Pro_4_hyd_alph_FE2OG_OXY"/>
</dbReference>
<feature type="compositionally biased region" description="Basic and acidic residues" evidence="6">
    <location>
        <begin position="668"/>
        <end position="677"/>
    </location>
</feature>
<comment type="cofactor">
    <cofactor evidence="1">
        <name>L-ascorbate</name>
        <dbReference type="ChEBI" id="CHEBI:38290"/>
    </cofactor>
</comment>
<dbReference type="Proteomes" id="UP000243015">
    <property type="component" value="Unassembled WGS sequence"/>
</dbReference>
<dbReference type="AlphaFoldDB" id="A0A178F4S9"/>
<evidence type="ECO:0000313" key="10">
    <source>
        <dbReference type="Proteomes" id="UP000243015"/>
    </source>
</evidence>
<dbReference type="Gene3D" id="2.60.120.620">
    <property type="entry name" value="q2cbj1_9rhob like domain"/>
    <property type="match status" value="1"/>
</dbReference>
<feature type="region of interest" description="Disordered" evidence="6">
    <location>
        <begin position="730"/>
        <end position="838"/>
    </location>
</feature>
<evidence type="ECO:0000256" key="7">
    <source>
        <dbReference type="SAM" id="Phobius"/>
    </source>
</evidence>
<accession>A0A178F4S9</accession>
<dbReference type="EMBL" id="LHPM01000012">
    <property type="protein sequence ID" value="OAL66663.1"/>
    <property type="molecule type" value="Genomic_DNA"/>
</dbReference>
<dbReference type="PANTHER" id="PTHR10869:SF246">
    <property type="entry name" value="TRANSMEMBRANE PROLYL 4-HYDROXYLASE"/>
    <property type="match status" value="1"/>
</dbReference>
<feature type="compositionally biased region" description="Basic and acidic residues" evidence="6">
    <location>
        <begin position="757"/>
        <end position="767"/>
    </location>
</feature>
<feature type="domain" description="Prolyl 4-hydroxylase alpha subunit" evidence="8">
    <location>
        <begin position="1"/>
        <end position="199"/>
    </location>
</feature>
<dbReference type="InterPro" id="IPR045054">
    <property type="entry name" value="P4HA-like"/>
</dbReference>
<organism evidence="9 10">
    <name type="scientific">Trichophyton rubrum</name>
    <name type="common">Athlete's foot fungus</name>
    <name type="synonym">Epidermophyton rubrum</name>
    <dbReference type="NCBI Taxonomy" id="5551"/>
    <lineage>
        <taxon>Eukaryota</taxon>
        <taxon>Fungi</taxon>
        <taxon>Dikarya</taxon>
        <taxon>Ascomycota</taxon>
        <taxon>Pezizomycotina</taxon>
        <taxon>Eurotiomycetes</taxon>
        <taxon>Eurotiomycetidae</taxon>
        <taxon>Onygenales</taxon>
        <taxon>Arthrodermataceae</taxon>
        <taxon>Trichophyton</taxon>
    </lineage>
</organism>
<evidence type="ECO:0000256" key="5">
    <source>
        <dbReference type="ARBA" id="ARBA00023004"/>
    </source>
</evidence>
<feature type="compositionally biased region" description="Polar residues" evidence="6">
    <location>
        <begin position="768"/>
        <end position="780"/>
    </location>
</feature>
<reference evidence="9 10" key="1">
    <citation type="submission" date="2016-05" db="EMBL/GenBank/DDBJ databases">
        <title>Genome sequencing of Trichophyton rubrum CMCC(F)T1i isolated from hair.</title>
        <authorList>
            <person name="Zhan P."/>
            <person name="Tao Y."/>
            <person name="Liu W."/>
        </authorList>
    </citation>
    <scope>NUCLEOTIDE SEQUENCE [LARGE SCALE GENOMIC DNA]</scope>
    <source>
        <strain evidence="10">CMCC(F)T1i</strain>
    </source>
</reference>
<keyword evidence="5" id="KW-0408">Iron</keyword>
<keyword evidence="4" id="KW-0560">Oxidoreductase</keyword>
<comment type="caution">
    <text evidence="9">The sequence shown here is derived from an EMBL/GenBank/DDBJ whole genome shotgun (WGS) entry which is preliminary data.</text>
</comment>
<dbReference type="GO" id="GO:0004656">
    <property type="term" value="F:procollagen-proline 4-dioxygenase activity"/>
    <property type="evidence" value="ECO:0007669"/>
    <property type="project" value="TreeGrafter"/>
</dbReference>
<dbReference type="VEuPathDB" id="FungiDB:TERG_04255"/>
<dbReference type="VEuPathDB" id="FungiDB:TERG_04254"/>
<keyword evidence="2" id="KW-0479">Metal-binding</keyword>
<evidence type="ECO:0000259" key="8">
    <source>
        <dbReference type="SMART" id="SM00702"/>
    </source>
</evidence>
<feature type="compositionally biased region" description="Low complexity" evidence="6">
    <location>
        <begin position="810"/>
        <end position="824"/>
    </location>
</feature>
<dbReference type="GO" id="GO:0031418">
    <property type="term" value="F:L-ascorbic acid binding"/>
    <property type="evidence" value="ECO:0007669"/>
    <property type="project" value="InterPro"/>
</dbReference>
<feature type="compositionally biased region" description="Basic and acidic residues" evidence="6">
    <location>
        <begin position="793"/>
        <end position="802"/>
    </location>
</feature>